<keyword evidence="4" id="KW-0687">Ribonucleoprotein</keyword>
<feature type="region of interest" description="Disordered" evidence="8">
    <location>
        <begin position="38"/>
        <end position="60"/>
    </location>
</feature>
<evidence type="ECO:0000313" key="9">
    <source>
        <dbReference type="EMBL" id="NMC63659.1"/>
    </source>
</evidence>
<dbReference type="GO" id="GO:0005737">
    <property type="term" value="C:cytoplasm"/>
    <property type="evidence" value="ECO:0007669"/>
    <property type="project" value="UniProtKB-ARBA"/>
</dbReference>
<comment type="similarity">
    <text evidence="2">Belongs to the universal ribosomal protein uS14 family.</text>
</comment>
<accession>A0A7X9IL09</accession>
<evidence type="ECO:0000256" key="6">
    <source>
        <dbReference type="ARBA" id="ARBA00035312"/>
    </source>
</evidence>
<keyword evidence="3 9" id="KW-0689">Ribosomal protein</keyword>
<evidence type="ECO:0000256" key="1">
    <source>
        <dbReference type="ARBA" id="ARBA00003686"/>
    </source>
</evidence>
<dbReference type="Gene3D" id="1.10.287.1480">
    <property type="match status" value="1"/>
</dbReference>
<dbReference type="PANTHER" id="PTHR19836">
    <property type="entry name" value="30S RIBOSOMAL PROTEIN S14"/>
    <property type="match status" value="1"/>
</dbReference>
<sequence>MAKLSVVLRNQKRIKMAAHFEPIRAELRKKAINQNISEEEREAARKKLQSLPRNGSKTRIRNRCMATGRARGVYKKFML</sequence>
<evidence type="ECO:0000313" key="10">
    <source>
        <dbReference type="Proteomes" id="UP000524246"/>
    </source>
</evidence>
<dbReference type="SUPFAM" id="SSF57716">
    <property type="entry name" value="Glucocorticoid receptor-like (DNA-binding domain)"/>
    <property type="match status" value="1"/>
</dbReference>
<dbReference type="InterPro" id="IPR001209">
    <property type="entry name" value="Ribosomal_uS14"/>
</dbReference>
<evidence type="ECO:0000256" key="5">
    <source>
        <dbReference type="ARBA" id="ARBA00035167"/>
    </source>
</evidence>
<feature type="non-terminal residue" evidence="9">
    <location>
        <position position="79"/>
    </location>
</feature>
<dbReference type="Proteomes" id="UP000524246">
    <property type="component" value="Unassembled WGS sequence"/>
</dbReference>
<evidence type="ECO:0000256" key="4">
    <source>
        <dbReference type="ARBA" id="ARBA00023274"/>
    </source>
</evidence>
<gene>
    <name evidence="9" type="primary">rpsN</name>
    <name evidence="9" type="ORF">GYA55_10905</name>
</gene>
<dbReference type="GO" id="GO:0003735">
    <property type="term" value="F:structural constituent of ribosome"/>
    <property type="evidence" value="ECO:0007669"/>
    <property type="project" value="InterPro"/>
</dbReference>
<dbReference type="NCBIfam" id="NF006477">
    <property type="entry name" value="PRK08881.1"/>
    <property type="match status" value="1"/>
</dbReference>
<dbReference type="FunFam" id="1.10.287.1480:FF:000001">
    <property type="entry name" value="30S ribosomal protein S14"/>
    <property type="match status" value="1"/>
</dbReference>
<evidence type="ECO:0000256" key="7">
    <source>
        <dbReference type="ARBA" id="ARBA00047110"/>
    </source>
</evidence>
<proteinExistence type="inferred from homology"/>
<organism evidence="9 10">
    <name type="scientific">SAR324 cluster bacterium</name>
    <dbReference type="NCBI Taxonomy" id="2024889"/>
    <lineage>
        <taxon>Bacteria</taxon>
        <taxon>Deltaproteobacteria</taxon>
        <taxon>SAR324 cluster</taxon>
    </lineage>
</organism>
<dbReference type="PANTHER" id="PTHR19836:SF19">
    <property type="entry name" value="SMALL RIBOSOMAL SUBUNIT PROTEIN US14M"/>
    <property type="match status" value="1"/>
</dbReference>
<name>A0A7X9IL09_9DELT</name>
<dbReference type="GO" id="GO:0006412">
    <property type="term" value="P:translation"/>
    <property type="evidence" value="ECO:0007669"/>
    <property type="project" value="InterPro"/>
</dbReference>
<evidence type="ECO:0000256" key="2">
    <source>
        <dbReference type="ARBA" id="ARBA00009083"/>
    </source>
</evidence>
<dbReference type="Pfam" id="PF00253">
    <property type="entry name" value="Ribosomal_S14"/>
    <property type="match status" value="1"/>
</dbReference>
<evidence type="ECO:0000256" key="3">
    <source>
        <dbReference type="ARBA" id="ARBA00022980"/>
    </source>
</evidence>
<evidence type="ECO:0000256" key="8">
    <source>
        <dbReference type="SAM" id="MobiDB-lite"/>
    </source>
</evidence>
<protein>
    <recommendedName>
        <fullName evidence="5">Small ribosomal subunit protein uS14</fullName>
    </recommendedName>
    <alternativeName>
        <fullName evidence="6">30S ribosomal protein S14</fullName>
    </alternativeName>
</protein>
<reference evidence="9 10" key="1">
    <citation type="journal article" date="2020" name="Biotechnol. Biofuels">
        <title>New insights from the biogas microbiome by comprehensive genome-resolved metagenomics of nearly 1600 species originating from multiple anaerobic digesters.</title>
        <authorList>
            <person name="Campanaro S."/>
            <person name="Treu L."/>
            <person name="Rodriguez-R L.M."/>
            <person name="Kovalovszki A."/>
            <person name="Ziels R.M."/>
            <person name="Maus I."/>
            <person name="Zhu X."/>
            <person name="Kougias P.G."/>
            <person name="Basile A."/>
            <person name="Luo G."/>
            <person name="Schluter A."/>
            <person name="Konstantinidis K.T."/>
            <person name="Angelidaki I."/>
        </authorList>
    </citation>
    <scope>NUCLEOTIDE SEQUENCE [LARGE SCALE GENOMIC DNA]</scope>
    <source>
        <strain evidence="9">AS27yjCOA_65</strain>
    </source>
</reference>
<dbReference type="GO" id="GO:0015935">
    <property type="term" value="C:small ribosomal subunit"/>
    <property type="evidence" value="ECO:0007669"/>
    <property type="project" value="TreeGrafter"/>
</dbReference>
<comment type="subunit">
    <text evidence="7">Part of the 30S ribosomal subunit. Contacts proteins S3 and S10.</text>
</comment>
<dbReference type="AlphaFoldDB" id="A0A7X9IL09"/>
<comment type="caution">
    <text evidence="9">The sequence shown here is derived from an EMBL/GenBank/DDBJ whole genome shotgun (WGS) entry which is preliminary data.</text>
</comment>
<dbReference type="EMBL" id="JAAZON010000499">
    <property type="protein sequence ID" value="NMC63659.1"/>
    <property type="molecule type" value="Genomic_DNA"/>
</dbReference>
<comment type="function">
    <text evidence="1">Binds 16S rRNA, required for the assembly of 30S particles and may also be responsible for determining the conformation of the 16S rRNA at the A site.</text>
</comment>